<dbReference type="GO" id="GO:0000981">
    <property type="term" value="F:DNA-binding transcription factor activity, RNA polymerase II-specific"/>
    <property type="evidence" value="ECO:0007669"/>
    <property type="project" value="TreeGrafter"/>
</dbReference>
<dbReference type="PANTHER" id="PTHR11949">
    <property type="entry name" value="INTERFERON REGULATORY FACTOR"/>
    <property type="match status" value="1"/>
</dbReference>
<organism evidence="3">
    <name type="scientific">Hydra vulgaris</name>
    <name type="common">Hydra</name>
    <name type="synonym">Hydra attenuata</name>
    <dbReference type="NCBI Taxonomy" id="6087"/>
    <lineage>
        <taxon>Eukaryota</taxon>
        <taxon>Metazoa</taxon>
        <taxon>Cnidaria</taxon>
        <taxon>Hydrozoa</taxon>
        <taxon>Hydroidolina</taxon>
        <taxon>Anthoathecata</taxon>
        <taxon>Aplanulata</taxon>
        <taxon>Hydridae</taxon>
        <taxon>Hydra</taxon>
    </lineage>
</organism>
<feature type="region of interest" description="Disordered" evidence="1">
    <location>
        <begin position="205"/>
        <end position="230"/>
    </location>
</feature>
<sequence>KKDNLVEGEKKPSFGFDYHHYSKYNKTLKYQHTHFPALSDFEVLNFYYSIFRANSEIMGPTRLGLRAWLEVQVNSGMYKGLHWINQSEGIFQMSWKHASGQDWNSEDASLFKQWAIHTGKFREGIDKPNYKTWKANFRCAANSVSDIKMLRGKGELKGTNATRIFKFSKNTKSRTNVYRKNFKKTAIEKEHEIKKTKTETKYLTRSKSIIQKKQDQEKSPKKERKSSSEEFENLTKDIKFKMPVEDKKYKLPVENEKYKTFTEKEEYKVLTESEKENSQMAGKKTFPLDSAVDCLSEFKVQSWNNDWLNKNTTANNANNYDRTLVNNNSLGINYNCCEDSYNSEIINCFDTQDLIFDFYMGTESSSSLQECLQEYSLQECVFHQMTDPLNYFDIESSESESFFINNIISDTDSLYRQIVPNNHSVGNQPNFNNSDIKKENDIIGSTDIFYI</sequence>
<dbReference type="EMBL" id="HAAD01005124">
    <property type="protein sequence ID" value="CDG71356.1"/>
    <property type="molecule type" value="mRNA"/>
</dbReference>
<dbReference type="GO" id="GO:0005634">
    <property type="term" value="C:nucleus"/>
    <property type="evidence" value="ECO:0007669"/>
    <property type="project" value="TreeGrafter"/>
</dbReference>
<protein>
    <submittedName>
        <fullName evidence="3">Interferon regulatory factor 2</fullName>
    </submittedName>
</protein>
<reference evidence="3" key="1">
    <citation type="journal article" date="2013" name="Genome Biol. Evol.">
        <title>Punctuated emergences of genetic and phenotypic innovations in eumetazoan, bilaterian, euteleostome, and hominidae ancestors.</title>
        <authorList>
            <person name="Wenger Y."/>
            <person name="Galliot B."/>
        </authorList>
    </citation>
    <scope>NUCLEOTIDE SEQUENCE</scope>
    <source>
        <tissue evidence="3">Whole animals</tissue>
    </source>
</reference>
<dbReference type="InterPro" id="IPR036388">
    <property type="entry name" value="WH-like_DNA-bd_sf"/>
</dbReference>
<dbReference type="PANTHER" id="PTHR11949:SF17">
    <property type="entry name" value="IRF TRYPTOPHAN PENTAD REPEAT DOMAIN-CONTAINING PROTEIN"/>
    <property type="match status" value="1"/>
</dbReference>
<dbReference type="CDD" id="cd00103">
    <property type="entry name" value="IRF"/>
    <property type="match status" value="1"/>
</dbReference>
<feature type="domain" description="IRF tryptophan pentad repeat" evidence="2">
    <location>
        <begin position="62"/>
        <end position="169"/>
    </location>
</feature>
<accession>T2MGX0</accession>
<dbReference type="SUPFAM" id="SSF46785">
    <property type="entry name" value="Winged helix' DNA-binding domain"/>
    <property type="match status" value="1"/>
</dbReference>
<name>T2MGX0_HYDVU</name>
<proteinExistence type="evidence at transcript level"/>
<gene>
    <name evidence="3" type="primary">IRF2</name>
</gene>
<feature type="compositionally biased region" description="Basic and acidic residues" evidence="1">
    <location>
        <begin position="212"/>
        <end position="230"/>
    </location>
</feature>
<feature type="non-terminal residue" evidence="3">
    <location>
        <position position="1"/>
    </location>
</feature>
<dbReference type="InterPro" id="IPR036390">
    <property type="entry name" value="WH_DNA-bd_sf"/>
</dbReference>
<dbReference type="PROSITE" id="PS51507">
    <property type="entry name" value="IRF_2"/>
    <property type="match status" value="1"/>
</dbReference>
<dbReference type="SMART" id="SM00348">
    <property type="entry name" value="IRF"/>
    <property type="match status" value="1"/>
</dbReference>
<evidence type="ECO:0000256" key="1">
    <source>
        <dbReference type="SAM" id="MobiDB-lite"/>
    </source>
</evidence>
<dbReference type="PRINTS" id="PR00267">
    <property type="entry name" value="INTFRNREGFCT"/>
</dbReference>
<dbReference type="GO" id="GO:0000978">
    <property type="term" value="F:RNA polymerase II cis-regulatory region sequence-specific DNA binding"/>
    <property type="evidence" value="ECO:0007669"/>
    <property type="project" value="TreeGrafter"/>
</dbReference>
<dbReference type="InterPro" id="IPR001346">
    <property type="entry name" value="Interferon_reg_fact_DNA-bd_dom"/>
</dbReference>
<dbReference type="GO" id="GO:0002376">
    <property type="term" value="P:immune system process"/>
    <property type="evidence" value="ECO:0007669"/>
    <property type="project" value="TreeGrafter"/>
</dbReference>
<dbReference type="Gene3D" id="1.10.10.10">
    <property type="entry name" value="Winged helix-like DNA-binding domain superfamily/Winged helix DNA-binding domain"/>
    <property type="match status" value="1"/>
</dbReference>
<dbReference type="OrthoDB" id="6538197at2759"/>
<dbReference type="AlphaFoldDB" id="T2MGX0"/>
<dbReference type="Pfam" id="PF00605">
    <property type="entry name" value="IRF"/>
    <property type="match status" value="1"/>
</dbReference>
<evidence type="ECO:0000259" key="2">
    <source>
        <dbReference type="PROSITE" id="PS51507"/>
    </source>
</evidence>
<evidence type="ECO:0000313" key="3">
    <source>
        <dbReference type="EMBL" id="CDG71356.1"/>
    </source>
</evidence>